<dbReference type="KEGG" id="cmos:111452514"/>
<name>A0A6J1GBP7_CUCMO</name>
<comment type="subcellular location">
    <subcellularLocation>
        <location evidence="1">Membrane</location>
        <topology evidence="1">Single-pass membrane protein</topology>
    </subcellularLocation>
</comment>
<evidence type="ECO:0000313" key="11">
    <source>
        <dbReference type="RefSeq" id="XP_022949050.1"/>
    </source>
</evidence>
<keyword evidence="4 9" id="KW-0812">Transmembrane</keyword>
<dbReference type="PANTHER" id="PTHR33228">
    <property type="entry name" value="PROTEIN GLUTAMINE DUMPER 4-RELATED"/>
    <property type="match status" value="1"/>
</dbReference>
<evidence type="ECO:0000256" key="6">
    <source>
        <dbReference type="ARBA" id="ARBA00022989"/>
    </source>
</evidence>
<feature type="transmembrane region" description="Helical" evidence="9">
    <location>
        <begin position="30"/>
        <end position="51"/>
    </location>
</feature>
<dbReference type="GeneID" id="111452514"/>
<dbReference type="PANTHER" id="PTHR33228:SF80">
    <property type="entry name" value="PROTEIN, PUTATIVE-RELATED"/>
    <property type="match status" value="1"/>
</dbReference>
<keyword evidence="5" id="KW-0029">Amino-acid transport</keyword>
<dbReference type="AlphaFoldDB" id="A0A6J1GBP7"/>
<evidence type="ECO:0000313" key="10">
    <source>
        <dbReference type="Proteomes" id="UP000504609"/>
    </source>
</evidence>
<reference evidence="11" key="1">
    <citation type="submission" date="2025-08" db="UniProtKB">
        <authorList>
            <consortium name="RefSeq"/>
        </authorList>
    </citation>
    <scope>IDENTIFICATION</scope>
    <source>
        <tissue evidence="11">Young leaves</tissue>
    </source>
</reference>
<evidence type="ECO:0000256" key="8">
    <source>
        <dbReference type="SAM" id="MobiDB-lite"/>
    </source>
</evidence>
<evidence type="ECO:0000256" key="4">
    <source>
        <dbReference type="ARBA" id="ARBA00022692"/>
    </source>
</evidence>
<dbReference type="GO" id="GO:0016020">
    <property type="term" value="C:membrane"/>
    <property type="evidence" value="ECO:0007669"/>
    <property type="project" value="UniProtKB-SubCell"/>
</dbReference>
<evidence type="ECO:0000256" key="2">
    <source>
        <dbReference type="ARBA" id="ARBA00009977"/>
    </source>
</evidence>
<evidence type="ECO:0000256" key="3">
    <source>
        <dbReference type="ARBA" id="ARBA00022448"/>
    </source>
</evidence>
<accession>A0A6J1GBP7</accession>
<evidence type="ECO:0000256" key="9">
    <source>
        <dbReference type="SAM" id="Phobius"/>
    </source>
</evidence>
<dbReference type="RefSeq" id="XP_022949050.1">
    <property type="nucleotide sequence ID" value="XM_023093282.1"/>
</dbReference>
<comment type="similarity">
    <text evidence="2">Belongs to the GLUTAMINE DUMPER 1 (TC 9.B.60) family.</text>
</comment>
<feature type="compositionally biased region" description="Low complexity" evidence="8">
    <location>
        <begin position="57"/>
        <end position="69"/>
    </location>
</feature>
<proteinExistence type="inferred from homology"/>
<organism evidence="10 11">
    <name type="scientific">Cucurbita moschata</name>
    <name type="common">Winter crookneck squash</name>
    <name type="synonym">Cucurbita pepo var. moschata</name>
    <dbReference type="NCBI Taxonomy" id="3662"/>
    <lineage>
        <taxon>Eukaryota</taxon>
        <taxon>Viridiplantae</taxon>
        <taxon>Streptophyta</taxon>
        <taxon>Embryophyta</taxon>
        <taxon>Tracheophyta</taxon>
        <taxon>Spermatophyta</taxon>
        <taxon>Magnoliopsida</taxon>
        <taxon>eudicotyledons</taxon>
        <taxon>Gunneridae</taxon>
        <taxon>Pentapetalae</taxon>
        <taxon>rosids</taxon>
        <taxon>fabids</taxon>
        <taxon>Cucurbitales</taxon>
        <taxon>Cucurbitaceae</taxon>
        <taxon>Cucurbiteae</taxon>
        <taxon>Cucurbita</taxon>
    </lineage>
</organism>
<evidence type="ECO:0000256" key="5">
    <source>
        <dbReference type="ARBA" id="ARBA00022970"/>
    </source>
</evidence>
<evidence type="ECO:0000256" key="1">
    <source>
        <dbReference type="ARBA" id="ARBA00004167"/>
    </source>
</evidence>
<dbReference type="GO" id="GO:0006865">
    <property type="term" value="P:amino acid transport"/>
    <property type="evidence" value="ECO:0007669"/>
    <property type="project" value="UniProtKB-KW"/>
</dbReference>
<keyword evidence="10" id="KW-1185">Reference proteome</keyword>
<gene>
    <name evidence="11" type="primary">LOC111452514</name>
</gene>
<keyword evidence="6 9" id="KW-1133">Transmembrane helix</keyword>
<keyword evidence="3" id="KW-0813">Transport</keyword>
<dbReference type="GO" id="GO:0080143">
    <property type="term" value="P:regulation of amino acid export"/>
    <property type="evidence" value="ECO:0007669"/>
    <property type="project" value="InterPro"/>
</dbReference>
<evidence type="ECO:0000256" key="7">
    <source>
        <dbReference type="ARBA" id="ARBA00023136"/>
    </source>
</evidence>
<protein>
    <submittedName>
        <fullName evidence="11">Protein GLUTAMINE DUMPER 4-like</fullName>
    </submittedName>
</protein>
<dbReference type="InterPro" id="IPR040359">
    <property type="entry name" value="GDU"/>
</dbReference>
<sequence length="107" mass="11210">MRPAASTPPPRNSTGAAAIDTGFGNWHSPIPYLFTGLAIVLGLIAIALLVLSCSYLHSPSDSHSPAASHAPDEQEKLPNGARDSEPTILVIMAGDDNPTFFAKQTTL</sequence>
<keyword evidence="7 9" id="KW-0472">Membrane</keyword>
<feature type="region of interest" description="Disordered" evidence="8">
    <location>
        <begin position="57"/>
        <end position="86"/>
    </location>
</feature>
<dbReference type="Proteomes" id="UP000504609">
    <property type="component" value="Unplaced"/>
</dbReference>